<keyword evidence="4" id="KW-0378">Hydrolase</keyword>
<dbReference type="GO" id="GO:0034982">
    <property type="term" value="P:mitochondrial protein processing"/>
    <property type="evidence" value="ECO:0007669"/>
    <property type="project" value="TreeGrafter"/>
</dbReference>
<name>K5X645_PHACS</name>
<dbReference type="InParanoid" id="K5X645"/>
<dbReference type="GeneID" id="18915500"/>
<keyword evidence="8" id="KW-1133">Transmembrane helix</keyword>
<feature type="transmembrane region" description="Helical" evidence="8">
    <location>
        <begin position="36"/>
        <end position="57"/>
    </location>
</feature>
<dbReference type="Pfam" id="PF01435">
    <property type="entry name" value="Peptidase_M48"/>
    <property type="match status" value="1"/>
</dbReference>
<proteinExistence type="predicted"/>
<dbReference type="InterPro" id="IPR001915">
    <property type="entry name" value="Peptidase_M48"/>
</dbReference>
<evidence type="ECO:0000256" key="5">
    <source>
        <dbReference type="ARBA" id="ARBA00022833"/>
    </source>
</evidence>
<dbReference type="PANTHER" id="PTHR22726">
    <property type="entry name" value="METALLOENDOPEPTIDASE OMA1"/>
    <property type="match status" value="1"/>
</dbReference>
<keyword evidence="5" id="KW-0862">Zinc</keyword>
<evidence type="ECO:0000313" key="10">
    <source>
        <dbReference type="EMBL" id="EKM58297.1"/>
    </source>
</evidence>
<keyword evidence="6" id="KW-0482">Metalloprotease</keyword>
<dbReference type="RefSeq" id="XP_007393616.1">
    <property type="nucleotide sequence ID" value="XM_007393554.1"/>
</dbReference>
<evidence type="ECO:0000256" key="2">
    <source>
        <dbReference type="ARBA" id="ARBA00022670"/>
    </source>
</evidence>
<keyword evidence="8" id="KW-0472">Membrane</keyword>
<gene>
    <name evidence="10" type="ORF">PHACADRAFT_252507</name>
</gene>
<dbReference type="AlphaFoldDB" id="K5X645"/>
<feature type="coiled-coil region" evidence="7">
    <location>
        <begin position="426"/>
        <end position="453"/>
    </location>
</feature>
<evidence type="ECO:0000256" key="7">
    <source>
        <dbReference type="SAM" id="Coils"/>
    </source>
</evidence>
<keyword evidence="8" id="KW-0812">Transmembrane</keyword>
<keyword evidence="7" id="KW-0175">Coiled coil</keyword>
<keyword evidence="2" id="KW-0645">Protease</keyword>
<dbReference type="InterPro" id="IPR051156">
    <property type="entry name" value="Mito/Outer_Membr_Metalloprot"/>
</dbReference>
<protein>
    <recommendedName>
        <fullName evidence="9">Peptidase M48 domain-containing protein</fullName>
    </recommendedName>
</protein>
<dbReference type="KEGG" id="pco:PHACADRAFT_252507"/>
<keyword evidence="11" id="KW-1185">Reference proteome</keyword>
<sequence length="458" mass="51116">MKVKNAIKKAEERGDMVAVEKIKAKIAVKGYRQKTIAFNVLLTIPVLIFWLTILASMERTPLTGRWRLILLSPEEEEEISAQLAGPGWYQAVAEILSQEGTTPKLIPPTDWRMGWVLDTLRKLESVIPLLQHEHDLEARWLECGPGDVPLPPPADYPLRPRPRASEMVRNFAELSCGRRAPPSPHGIPGPPYSLIVVDNPDSSNAFSYGFGPDGGGGIVVFSGFIDDVIRKHPFPEDNGQPVQRSWWSSLFGGLPSSVPQQPPAPTREQTEELAILLAHELSHLILSHHLETLSSGSIIWPGVISIMTDVVRAVMFPITMLFGPFVNDALAGVGKLGSGHLTELTQYCTSQKQEVEADVVSARLLAHAGFDPRAAVRFWEGRQETERTAECTPGRAQDVVAYSEWERTSLPMRWVSSSHPMNVIRVERLKAELHEWEIQREAARLKLRQQRERVGSQE</sequence>
<dbReference type="GO" id="GO:0006515">
    <property type="term" value="P:protein quality control for misfolded or incompletely synthesized proteins"/>
    <property type="evidence" value="ECO:0007669"/>
    <property type="project" value="TreeGrafter"/>
</dbReference>
<evidence type="ECO:0000256" key="6">
    <source>
        <dbReference type="ARBA" id="ARBA00023049"/>
    </source>
</evidence>
<evidence type="ECO:0000256" key="3">
    <source>
        <dbReference type="ARBA" id="ARBA00022723"/>
    </source>
</evidence>
<dbReference type="HOGENOM" id="CLU_036521_0_0_1"/>
<organism evidence="10 11">
    <name type="scientific">Phanerochaete carnosa (strain HHB-10118-sp)</name>
    <name type="common">White-rot fungus</name>
    <name type="synonym">Peniophora carnosa</name>
    <dbReference type="NCBI Taxonomy" id="650164"/>
    <lineage>
        <taxon>Eukaryota</taxon>
        <taxon>Fungi</taxon>
        <taxon>Dikarya</taxon>
        <taxon>Basidiomycota</taxon>
        <taxon>Agaricomycotina</taxon>
        <taxon>Agaricomycetes</taxon>
        <taxon>Polyporales</taxon>
        <taxon>Phanerochaetaceae</taxon>
        <taxon>Phanerochaete</taxon>
    </lineage>
</organism>
<dbReference type="GO" id="GO:0046872">
    <property type="term" value="F:metal ion binding"/>
    <property type="evidence" value="ECO:0007669"/>
    <property type="project" value="UniProtKB-KW"/>
</dbReference>
<comment type="cofactor">
    <cofactor evidence="1">
        <name>Zn(2+)</name>
        <dbReference type="ChEBI" id="CHEBI:29105"/>
    </cofactor>
</comment>
<accession>K5X645</accession>
<dbReference type="EMBL" id="JH930470">
    <property type="protein sequence ID" value="EKM58297.1"/>
    <property type="molecule type" value="Genomic_DNA"/>
</dbReference>
<dbReference type="GO" id="GO:0005743">
    <property type="term" value="C:mitochondrial inner membrane"/>
    <property type="evidence" value="ECO:0007669"/>
    <property type="project" value="TreeGrafter"/>
</dbReference>
<dbReference type="GO" id="GO:0004222">
    <property type="term" value="F:metalloendopeptidase activity"/>
    <property type="evidence" value="ECO:0007669"/>
    <property type="project" value="InterPro"/>
</dbReference>
<evidence type="ECO:0000256" key="4">
    <source>
        <dbReference type="ARBA" id="ARBA00022801"/>
    </source>
</evidence>
<keyword evidence="3" id="KW-0479">Metal-binding</keyword>
<dbReference type="PANTHER" id="PTHR22726:SF18">
    <property type="entry name" value="PEPTIDASE M48 DOMAIN-CONTAINING PROTEIN"/>
    <property type="match status" value="1"/>
</dbReference>
<dbReference type="OrthoDB" id="7464992at2759"/>
<evidence type="ECO:0000256" key="1">
    <source>
        <dbReference type="ARBA" id="ARBA00001947"/>
    </source>
</evidence>
<dbReference type="Proteomes" id="UP000008370">
    <property type="component" value="Unassembled WGS sequence"/>
</dbReference>
<evidence type="ECO:0000313" key="11">
    <source>
        <dbReference type="Proteomes" id="UP000008370"/>
    </source>
</evidence>
<feature type="domain" description="Peptidase M48" evidence="9">
    <location>
        <begin position="185"/>
        <end position="431"/>
    </location>
</feature>
<evidence type="ECO:0000256" key="8">
    <source>
        <dbReference type="SAM" id="Phobius"/>
    </source>
</evidence>
<reference evidence="10 11" key="1">
    <citation type="journal article" date="2012" name="BMC Genomics">
        <title>Comparative genomics of the white-rot fungi, Phanerochaete carnosa and P. chrysosporium, to elucidate the genetic basis of the distinct wood types they colonize.</title>
        <authorList>
            <person name="Suzuki H."/>
            <person name="MacDonald J."/>
            <person name="Syed K."/>
            <person name="Salamov A."/>
            <person name="Hori C."/>
            <person name="Aerts A."/>
            <person name="Henrissat B."/>
            <person name="Wiebenga A."/>
            <person name="vanKuyk P.A."/>
            <person name="Barry K."/>
            <person name="Lindquist E."/>
            <person name="LaButti K."/>
            <person name="Lapidus A."/>
            <person name="Lucas S."/>
            <person name="Coutinho P."/>
            <person name="Gong Y."/>
            <person name="Samejima M."/>
            <person name="Mahadevan R."/>
            <person name="Abou-Zaid M."/>
            <person name="de Vries R.P."/>
            <person name="Igarashi K."/>
            <person name="Yadav J.S."/>
            <person name="Grigoriev I.V."/>
            <person name="Master E.R."/>
        </authorList>
    </citation>
    <scope>NUCLEOTIDE SEQUENCE [LARGE SCALE GENOMIC DNA]</scope>
    <source>
        <strain evidence="10 11">HHB-10118-sp</strain>
    </source>
</reference>
<evidence type="ECO:0000259" key="9">
    <source>
        <dbReference type="Pfam" id="PF01435"/>
    </source>
</evidence>